<dbReference type="SMART" id="SM00256">
    <property type="entry name" value="FBOX"/>
    <property type="match status" value="1"/>
</dbReference>
<gene>
    <name evidence="2" type="ORF">GCK72_020796</name>
</gene>
<feature type="domain" description="F-box" evidence="1">
    <location>
        <begin position="4"/>
        <end position="53"/>
    </location>
</feature>
<dbReference type="GeneID" id="9808881"/>
<dbReference type="GO" id="GO:0045087">
    <property type="term" value="P:innate immune response"/>
    <property type="evidence" value="ECO:0007669"/>
    <property type="project" value="TreeGrafter"/>
</dbReference>
<dbReference type="InterPro" id="IPR002900">
    <property type="entry name" value="DUF38/FTH_CAE_spp"/>
</dbReference>
<dbReference type="Proteomes" id="UP000483820">
    <property type="component" value="Chromosome V"/>
</dbReference>
<name>A0A6A5GHT6_CAERE</name>
<protein>
    <recommendedName>
        <fullName evidence="1">F-box domain-containing protein</fullName>
    </recommendedName>
</protein>
<dbReference type="InterPro" id="IPR040161">
    <property type="entry name" value="FB224"/>
</dbReference>
<dbReference type="PANTHER" id="PTHR23015">
    <property type="entry name" value="UNCHARACTERIZED C.ELEGANS PROTEIN"/>
    <property type="match status" value="1"/>
</dbReference>
<evidence type="ECO:0000313" key="2">
    <source>
        <dbReference type="EMBL" id="KAF1754236.1"/>
    </source>
</evidence>
<dbReference type="InterPro" id="IPR001810">
    <property type="entry name" value="F-box_dom"/>
</dbReference>
<organism evidence="2 3">
    <name type="scientific">Caenorhabditis remanei</name>
    <name type="common">Caenorhabditis vulgaris</name>
    <dbReference type="NCBI Taxonomy" id="31234"/>
    <lineage>
        <taxon>Eukaryota</taxon>
        <taxon>Metazoa</taxon>
        <taxon>Ecdysozoa</taxon>
        <taxon>Nematoda</taxon>
        <taxon>Chromadorea</taxon>
        <taxon>Rhabditida</taxon>
        <taxon>Rhabditina</taxon>
        <taxon>Rhabditomorpha</taxon>
        <taxon>Rhabditoidea</taxon>
        <taxon>Rhabditidae</taxon>
        <taxon>Peloderinae</taxon>
        <taxon>Caenorhabditis</taxon>
    </lineage>
</organism>
<dbReference type="EMBL" id="WUAV01000005">
    <property type="protein sequence ID" value="KAF1754236.1"/>
    <property type="molecule type" value="Genomic_DNA"/>
</dbReference>
<reference evidence="2 3" key="1">
    <citation type="submission" date="2019-12" db="EMBL/GenBank/DDBJ databases">
        <title>Chromosome-level assembly of the Caenorhabditis remanei genome.</title>
        <authorList>
            <person name="Teterina A.A."/>
            <person name="Willis J.H."/>
            <person name="Phillips P.C."/>
        </authorList>
    </citation>
    <scope>NUCLEOTIDE SEQUENCE [LARGE SCALE GENOMIC DNA]</scope>
    <source>
        <strain evidence="2 3">PX506</strain>
        <tissue evidence="2">Whole organism</tissue>
    </source>
</reference>
<dbReference type="AlphaFoldDB" id="A0A6A5GHT6"/>
<dbReference type="Pfam" id="PF01827">
    <property type="entry name" value="FTH"/>
    <property type="match status" value="1"/>
</dbReference>
<dbReference type="RefSeq" id="XP_053582710.1">
    <property type="nucleotide sequence ID" value="XM_053733797.1"/>
</dbReference>
<dbReference type="KEGG" id="crq:GCK72_020796"/>
<comment type="caution">
    <text evidence="2">The sequence shown here is derived from an EMBL/GenBank/DDBJ whole genome shotgun (WGS) entry which is preliminary data.</text>
</comment>
<dbReference type="CTD" id="9808881"/>
<dbReference type="Pfam" id="PF00646">
    <property type="entry name" value="F-box"/>
    <property type="match status" value="1"/>
</dbReference>
<dbReference type="PANTHER" id="PTHR23015:SF4">
    <property type="entry name" value="DUF38 DOMAIN-CONTAINING PROTEIN-RELATED"/>
    <property type="match status" value="1"/>
</dbReference>
<evidence type="ECO:0000259" key="1">
    <source>
        <dbReference type="PROSITE" id="PS50181"/>
    </source>
</evidence>
<dbReference type="PROSITE" id="PS50181">
    <property type="entry name" value="FBOX"/>
    <property type="match status" value="1"/>
</dbReference>
<evidence type="ECO:0000313" key="3">
    <source>
        <dbReference type="Proteomes" id="UP000483820"/>
    </source>
</evidence>
<proteinExistence type="predicted"/>
<accession>A0A6A5GHT6</accession>
<sequence>MFSGSPLLLLPDLVMDEVLKNLDMNSLLTLKKVSRGLRVFIGRKKLDFKISTLTISVKKDVACLTLFIDGEQYACIEYGRKDESVTLVSSLHKKNLVSMDYLDALCIDLEIILKHQKSIIEKFEVLISGGPEIKNFVILEHQTKKFLADLKNILKYRESPIKAEFLKMEVLNQNQVMQVLPFLNAKTLDTISLSNSRGSMNFLNLNQIANLDQWKNASAFQTERFIVSQAMIDFAHFSYTGTNFETISAGDLLYLKETLIGKPSFEEMRLRCRFILNEKFLVELLGEPVNGLDSGLKVWEFDVPEEKRKLRIKVCPCMSIIISNVEEAQ</sequence>